<evidence type="ECO:0000256" key="1">
    <source>
        <dbReference type="SAM" id="MobiDB-lite"/>
    </source>
</evidence>
<dbReference type="PROSITE" id="PS51186">
    <property type="entry name" value="GNAT"/>
    <property type="match status" value="1"/>
</dbReference>
<dbReference type="PANTHER" id="PTHR47426">
    <property type="entry name" value="ACYL-COA N-ACYLTRANSFERASES (NAT) SUPERFAMILY PROTEIN"/>
    <property type="match status" value="1"/>
</dbReference>
<evidence type="ECO:0000313" key="3">
    <source>
        <dbReference type="EMBL" id="KAG8491434.1"/>
    </source>
</evidence>
<dbReference type="Pfam" id="PF00583">
    <property type="entry name" value="Acetyltransf_1"/>
    <property type="match status" value="1"/>
</dbReference>
<dbReference type="GO" id="GO:0016747">
    <property type="term" value="F:acyltransferase activity, transferring groups other than amino-acyl groups"/>
    <property type="evidence" value="ECO:0007669"/>
    <property type="project" value="InterPro"/>
</dbReference>
<dbReference type="Gene3D" id="3.40.630.30">
    <property type="match status" value="1"/>
</dbReference>
<feature type="domain" description="N-acetyltransferase" evidence="2">
    <location>
        <begin position="154"/>
        <end position="300"/>
    </location>
</feature>
<dbReference type="EMBL" id="JAHUZN010000006">
    <property type="protein sequence ID" value="KAG8491434.1"/>
    <property type="molecule type" value="Genomic_DNA"/>
</dbReference>
<dbReference type="Proteomes" id="UP000701853">
    <property type="component" value="Chromosome 6"/>
</dbReference>
<reference evidence="3 4" key="1">
    <citation type="journal article" date="2021" name="bioRxiv">
        <title>The Gossypium anomalum genome as a resource for cotton improvement and evolutionary analysis of hybrid incompatibility.</title>
        <authorList>
            <person name="Grover C.E."/>
            <person name="Yuan D."/>
            <person name="Arick M.A."/>
            <person name="Miller E.R."/>
            <person name="Hu G."/>
            <person name="Peterson D.G."/>
            <person name="Wendel J.F."/>
            <person name="Udall J.A."/>
        </authorList>
    </citation>
    <scope>NUCLEOTIDE SEQUENCE [LARGE SCALE GENOMIC DNA]</scope>
    <source>
        <strain evidence="3">JFW-Udall</strain>
        <tissue evidence="3">Leaf</tissue>
    </source>
</reference>
<dbReference type="InterPro" id="IPR016181">
    <property type="entry name" value="Acyl_CoA_acyltransferase"/>
</dbReference>
<feature type="compositionally biased region" description="Polar residues" evidence="1">
    <location>
        <begin position="51"/>
        <end position="61"/>
    </location>
</feature>
<dbReference type="SUPFAM" id="SSF55729">
    <property type="entry name" value="Acyl-CoA N-acyltransferases (Nat)"/>
    <property type="match status" value="1"/>
</dbReference>
<protein>
    <recommendedName>
        <fullName evidence="2">N-acetyltransferase domain-containing protein</fullName>
    </recommendedName>
</protein>
<gene>
    <name evidence="3" type="ORF">CXB51_014622</name>
</gene>
<evidence type="ECO:0000259" key="2">
    <source>
        <dbReference type="PROSITE" id="PS51186"/>
    </source>
</evidence>
<dbReference type="AlphaFoldDB" id="A0A8J5ZLM9"/>
<evidence type="ECO:0000313" key="4">
    <source>
        <dbReference type="Proteomes" id="UP000701853"/>
    </source>
</evidence>
<dbReference type="OrthoDB" id="41532at2759"/>
<dbReference type="InterPro" id="IPR000182">
    <property type="entry name" value="GNAT_dom"/>
</dbReference>
<feature type="region of interest" description="Disordered" evidence="1">
    <location>
        <begin position="36"/>
        <end position="68"/>
    </location>
</feature>
<organism evidence="3 4">
    <name type="scientific">Gossypium anomalum</name>
    <dbReference type="NCBI Taxonomy" id="47600"/>
    <lineage>
        <taxon>Eukaryota</taxon>
        <taxon>Viridiplantae</taxon>
        <taxon>Streptophyta</taxon>
        <taxon>Embryophyta</taxon>
        <taxon>Tracheophyta</taxon>
        <taxon>Spermatophyta</taxon>
        <taxon>Magnoliopsida</taxon>
        <taxon>eudicotyledons</taxon>
        <taxon>Gunneridae</taxon>
        <taxon>Pentapetalae</taxon>
        <taxon>rosids</taxon>
        <taxon>malvids</taxon>
        <taxon>Malvales</taxon>
        <taxon>Malvaceae</taxon>
        <taxon>Malvoideae</taxon>
        <taxon>Gossypium</taxon>
    </lineage>
</organism>
<dbReference type="PANTHER" id="PTHR47426:SF3">
    <property type="entry name" value="GCN5-RELATED N-ACETYLTRANSFERASE 6, CHLOROPLASTIC"/>
    <property type="match status" value="1"/>
</dbReference>
<name>A0A8J5ZLM9_9ROSI</name>
<keyword evidence="4" id="KW-1185">Reference proteome</keyword>
<accession>A0A8J5ZLM9</accession>
<feature type="compositionally biased region" description="Basic and acidic residues" evidence="1">
    <location>
        <begin position="36"/>
        <end position="50"/>
    </location>
</feature>
<dbReference type="CDD" id="cd04301">
    <property type="entry name" value="NAT_SF"/>
    <property type="match status" value="1"/>
</dbReference>
<proteinExistence type="predicted"/>
<sequence>MSTISIYRTEFLTFSTNGSRPRHKFQRLSLSPFMKMDSKSTEKVPKEESSIKLQTCSTPQLENPRPSNLRFDRLQPSDQELNQDSRLEFGKFVAREAVLDEELWTAAWLRAETHWEDRPGERYVDNFKRKFAEQEFNAIKRRYSGQHGQTYTCVVTSPNNALKSNYQVRKEERNVKRTVLKSVVGTLDFSIRHLLHGESFPGEREKHLFCSISRTNLNRYIYVSNLCVAKSARRQSIASNMLYFVIESARSEGVELVYVHVHRNNEPALELYQKIGFEMVEMASSQLLKQQMKYIIRFWQHGYGSSSDSDSFHTRPHKDLKFILYIEVATIKRKKKKKQEERNIHKGYIAKARKVVRNSGI</sequence>
<comment type="caution">
    <text evidence="3">The sequence shown here is derived from an EMBL/GenBank/DDBJ whole genome shotgun (WGS) entry which is preliminary data.</text>
</comment>